<proteinExistence type="predicted"/>
<organism evidence="2 3">
    <name type="scientific">Hymenobacter gummosus</name>
    <dbReference type="NCBI Taxonomy" id="1776032"/>
    <lineage>
        <taxon>Bacteria</taxon>
        <taxon>Pseudomonadati</taxon>
        <taxon>Bacteroidota</taxon>
        <taxon>Cytophagia</taxon>
        <taxon>Cytophagales</taxon>
        <taxon>Hymenobacteraceae</taxon>
        <taxon>Hymenobacter</taxon>
    </lineage>
</organism>
<evidence type="ECO:0000256" key="1">
    <source>
        <dbReference type="SAM" id="SignalP"/>
    </source>
</evidence>
<dbReference type="AlphaFoldDB" id="A0A431TXS0"/>
<comment type="caution">
    <text evidence="2">The sequence shown here is derived from an EMBL/GenBank/DDBJ whole genome shotgun (WGS) entry which is preliminary data.</text>
</comment>
<evidence type="ECO:0000313" key="2">
    <source>
        <dbReference type="EMBL" id="RTQ46766.1"/>
    </source>
</evidence>
<dbReference type="OrthoDB" id="1433859at2"/>
<dbReference type="RefSeq" id="WP_126695086.1">
    <property type="nucleotide sequence ID" value="NZ_RXOF01000014.1"/>
</dbReference>
<feature type="chain" id="PRO_5019268464" description="Haem-binding uptake Tiki superfamily ChaN domain-containing protein" evidence="1">
    <location>
        <begin position="23"/>
        <end position="287"/>
    </location>
</feature>
<sequence length="287" mass="31026">MKTHFPALLIGLLTAAAAPALAQSPASLPPSPCDQQLVGYARQGAAPASWNYVRATAGGGSVAYFGAEHSQDPGHEQFARLLRAFEAARPTVVFFEGPNRGVDSTAAGTISQYGESGYVRWLARQRGLPVEPLDNPVAEYQYLKAKIDLEQLKLFYLLREAQRLRTRTGATQAQIVQATEKLLARSAQVLPGSDQVIRTVAELETAYRKYWSDGSNWWEAPAAWFDPAASSPTTSTAPPASFATCTCTAPWPPKPGPVSAFLPWWAATTYPPRPPRWTAPCPGNSLA</sequence>
<evidence type="ECO:0000313" key="3">
    <source>
        <dbReference type="Proteomes" id="UP000282184"/>
    </source>
</evidence>
<keyword evidence="1" id="KW-0732">Signal</keyword>
<reference evidence="2 3" key="1">
    <citation type="submission" date="2018-12" db="EMBL/GenBank/DDBJ databases">
        <title>Hymenobacter gummosus sp. nov., isolated from a spring.</title>
        <authorList>
            <person name="Nie L."/>
        </authorList>
    </citation>
    <scope>NUCLEOTIDE SEQUENCE [LARGE SCALE GENOMIC DNA]</scope>
    <source>
        <strain evidence="2 3">KCTC 52166</strain>
    </source>
</reference>
<accession>A0A431TXS0</accession>
<keyword evidence="3" id="KW-1185">Reference proteome</keyword>
<feature type="signal peptide" evidence="1">
    <location>
        <begin position="1"/>
        <end position="22"/>
    </location>
</feature>
<protein>
    <recommendedName>
        <fullName evidence="4">Haem-binding uptake Tiki superfamily ChaN domain-containing protein</fullName>
    </recommendedName>
</protein>
<dbReference type="Proteomes" id="UP000282184">
    <property type="component" value="Unassembled WGS sequence"/>
</dbReference>
<dbReference type="EMBL" id="RXOF01000014">
    <property type="protein sequence ID" value="RTQ46766.1"/>
    <property type="molecule type" value="Genomic_DNA"/>
</dbReference>
<name>A0A431TXS0_9BACT</name>
<gene>
    <name evidence="2" type="ORF">EJV47_20545</name>
</gene>
<evidence type="ECO:0008006" key="4">
    <source>
        <dbReference type="Google" id="ProtNLM"/>
    </source>
</evidence>